<protein>
    <recommendedName>
        <fullName evidence="4">Long-chain fatty acid transport protein</fullName>
    </recommendedName>
</protein>
<accession>A0ABT3Q059</accession>
<dbReference type="RefSeq" id="WP_265790233.1">
    <property type="nucleotide sequence ID" value="NZ_BAABRS010000003.1"/>
</dbReference>
<proteinExistence type="predicted"/>
<feature type="transmembrane region" description="Helical" evidence="1">
    <location>
        <begin position="12"/>
        <end position="33"/>
    </location>
</feature>
<evidence type="ECO:0000256" key="1">
    <source>
        <dbReference type="SAM" id="Phobius"/>
    </source>
</evidence>
<evidence type="ECO:0000313" key="3">
    <source>
        <dbReference type="Proteomes" id="UP001207337"/>
    </source>
</evidence>
<organism evidence="2 3">
    <name type="scientific">Fodinibius salicampi</name>
    <dbReference type="NCBI Taxonomy" id="1920655"/>
    <lineage>
        <taxon>Bacteria</taxon>
        <taxon>Pseudomonadati</taxon>
        <taxon>Balneolota</taxon>
        <taxon>Balneolia</taxon>
        <taxon>Balneolales</taxon>
        <taxon>Balneolaceae</taxon>
        <taxon>Fodinibius</taxon>
    </lineage>
</organism>
<dbReference type="EMBL" id="JAJNDC010000003">
    <property type="protein sequence ID" value="MCW9713503.1"/>
    <property type="molecule type" value="Genomic_DNA"/>
</dbReference>
<keyword evidence="1" id="KW-1133">Transmembrane helix</keyword>
<reference evidence="2 3" key="1">
    <citation type="submission" date="2021-11" db="EMBL/GenBank/DDBJ databases">
        <title>Aliifidinibius sp. nov., a new bacterium isolated from saline soil.</title>
        <authorList>
            <person name="Galisteo C."/>
            <person name="De La Haba R."/>
            <person name="Sanchez-Porro C."/>
            <person name="Ventosa A."/>
        </authorList>
    </citation>
    <scope>NUCLEOTIDE SEQUENCE [LARGE SCALE GENOMIC DNA]</scope>
    <source>
        <strain evidence="2 3">KACC 190600</strain>
    </source>
</reference>
<evidence type="ECO:0000313" key="2">
    <source>
        <dbReference type="EMBL" id="MCW9713503.1"/>
    </source>
</evidence>
<evidence type="ECO:0008006" key="4">
    <source>
        <dbReference type="Google" id="ProtNLM"/>
    </source>
</evidence>
<keyword evidence="3" id="KW-1185">Reference proteome</keyword>
<comment type="caution">
    <text evidence="2">The sequence shown here is derived from an EMBL/GenBank/DDBJ whole genome shotgun (WGS) entry which is preliminary data.</text>
</comment>
<name>A0ABT3Q059_9BACT</name>
<sequence>MFDKKTYRIDSNIGFHNLFLIIIAAVVPLLMLWPVDARAQLIKLKTAPVATGDQFLVQPSVNVGMGGLSIALDDTLADSFVNPAKAGRLGGTRVYMNPAFYKVTDGNGAVKTLSVGGLTSGNHWFGGVGIAIQEMSRPHTSSNRLRDQSTNNNYFWMQAGRALNKSQTLGARLHWAGLGAMSGVDMLYPRSRRIDQDGYMMDLRLGLDGETGTGARYEALALFTRTDMTHEVIYSYSRNNGCMIEPWMCNSIMIPELQPSNVEENMDKTNTWGLHFGYDQPVQESNWNWGSILTLNYKTHPKIPNYELMNIPRDPGNTWSFNAGLGASNTSDDNVTFGIDFIIEPIWSNTWVEAQNDIWNQEETEVLVRKGEKTIENDFEFINSVIKTGVGWQGTHALLEAGILAKTYRYDLKQKDYVEDTYREQEESWTEWTFSLAAGAIFRDITIQYTTLITTGTGQPGTASTGGWTMNAANAFSMGGEFIFAPDGELALESAKVFTHQLTVTLPL</sequence>
<gene>
    <name evidence="2" type="ORF">LQ318_11375</name>
</gene>
<keyword evidence="1" id="KW-0472">Membrane</keyword>
<dbReference type="Proteomes" id="UP001207337">
    <property type="component" value="Unassembled WGS sequence"/>
</dbReference>
<keyword evidence="1" id="KW-0812">Transmembrane</keyword>